<protein>
    <recommendedName>
        <fullName evidence="9">REJ domain-containing protein</fullName>
    </recommendedName>
</protein>
<feature type="region of interest" description="Disordered" evidence="5">
    <location>
        <begin position="37"/>
        <end position="159"/>
    </location>
</feature>
<gene>
    <name evidence="8" type="ORF">BD311DRAFT_673826</name>
</gene>
<keyword evidence="3 6" id="KW-1133">Transmembrane helix</keyword>
<name>A0A4Q9M919_9APHY</name>
<dbReference type="GO" id="GO:0016020">
    <property type="term" value="C:membrane"/>
    <property type="evidence" value="ECO:0007669"/>
    <property type="project" value="UniProtKB-SubCell"/>
</dbReference>
<evidence type="ECO:0000256" key="1">
    <source>
        <dbReference type="ARBA" id="ARBA00004167"/>
    </source>
</evidence>
<feature type="compositionally biased region" description="Low complexity" evidence="5">
    <location>
        <begin position="44"/>
        <end position="159"/>
    </location>
</feature>
<dbReference type="EMBL" id="ML143503">
    <property type="protein sequence ID" value="TBU23499.1"/>
    <property type="molecule type" value="Genomic_DNA"/>
</dbReference>
<keyword evidence="4 6" id="KW-0472">Membrane</keyword>
<sequence>MRCCSASAARVLTLFCIALFSSQSLLLVNAEPSTDPHGFLDGGSSPTSTSAAPTSTSTFVIPTTSSSSSQVTTPTPTSTTSSSTHSSSTSSSVHSTSSSTVPLPATLSTSSTSSSSSSVSSSSSSSSTSASSSSSSSSSSASSTTSASSSSSSSTTSVTSASHTSTVTFVAAATTHALPTDTSLTSFTWSTSASPTATDAALSGTSASSKGFFDNKGAVAGTFSVVGVVVVGGIIAAIIYAKRRAARLQDEEDMTYFEKYEAPNNSSMASFNDGAHGSEPEMSYAGHGGARDMDVNAEPLATHAAVDAYPDRATHFGLPTMEEYAQPSDMGLSFGNAGVDYPPGMAPNAGVEYPPGMAYNPTQYGGYEGGYGYAATQHQQPYYDPSNLAPAPATHPYANPSNSPRMTAAPPVQQQYYGEAA</sequence>
<organism evidence="8">
    <name type="scientific">Dichomitus squalens</name>
    <dbReference type="NCBI Taxonomy" id="114155"/>
    <lineage>
        <taxon>Eukaryota</taxon>
        <taxon>Fungi</taxon>
        <taxon>Dikarya</taxon>
        <taxon>Basidiomycota</taxon>
        <taxon>Agaricomycotina</taxon>
        <taxon>Agaricomycetes</taxon>
        <taxon>Polyporales</taxon>
        <taxon>Polyporaceae</taxon>
        <taxon>Dichomitus</taxon>
    </lineage>
</organism>
<evidence type="ECO:0000256" key="2">
    <source>
        <dbReference type="ARBA" id="ARBA00022692"/>
    </source>
</evidence>
<proteinExistence type="predicted"/>
<evidence type="ECO:0000256" key="3">
    <source>
        <dbReference type="ARBA" id="ARBA00022989"/>
    </source>
</evidence>
<reference evidence="8" key="1">
    <citation type="submission" date="2019-01" db="EMBL/GenBank/DDBJ databases">
        <title>Draft genome sequences of three monokaryotic isolates of the white-rot basidiomycete fungus Dichomitus squalens.</title>
        <authorList>
            <consortium name="DOE Joint Genome Institute"/>
            <person name="Lopez S.C."/>
            <person name="Andreopoulos B."/>
            <person name="Pangilinan J."/>
            <person name="Lipzen A."/>
            <person name="Riley R."/>
            <person name="Ahrendt S."/>
            <person name="Ng V."/>
            <person name="Barry K."/>
            <person name="Daum C."/>
            <person name="Grigoriev I.V."/>
            <person name="Hilden K.S."/>
            <person name="Makela M.R."/>
            <person name="de Vries R.P."/>
        </authorList>
    </citation>
    <scope>NUCLEOTIDE SEQUENCE [LARGE SCALE GENOMIC DNA]</scope>
    <source>
        <strain evidence="8">OM18370.1</strain>
    </source>
</reference>
<evidence type="ECO:0000313" key="8">
    <source>
        <dbReference type="EMBL" id="TBU23499.1"/>
    </source>
</evidence>
<evidence type="ECO:0008006" key="9">
    <source>
        <dbReference type="Google" id="ProtNLM"/>
    </source>
</evidence>
<evidence type="ECO:0000256" key="5">
    <source>
        <dbReference type="SAM" id="MobiDB-lite"/>
    </source>
</evidence>
<dbReference type="OrthoDB" id="3258719at2759"/>
<dbReference type="Proteomes" id="UP000292957">
    <property type="component" value="Unassembled WGS sequence"/>
</dbReference>
<keyword evidence="2 6" id="KW-0812">Transmembrane</keyword>
<dbReference type="InterPro" id="IPR051694">
    <property type="entry name" value="Immunoregulatory_rcpt-like"/>
</dbReference>
<dbReference type="PANTHER" id="PTHR15549:SF30">
    <property type="entry name" value="MID2 DOMAIN-CONTAINING PROTEIN"/>
    <property type="match status" value="1"/>
</dbReference>
<feature type="signal peptide" evidence="7">
    <location>
        <begin position="1"/>
        <end position="30"/>
    </location>
</feature>
<evidence type="ECO:0000256" key="4">
    <source>
        <dbReference type="ARBA" id="ARBA00023136"/>
    </source>
</evidence>
<evidence type="ECO:0000256" key="7">
    <source>
        <dbReference type="SAM" id="SignalP"/>
    </source>
</evidence>
<evidence type="ECO:0000256" key="6">
    <source>
        <dbReference type="SAM" id="Phobius"/>
    </source>
</evidence>
<keyword evidence="7" id="KW-0732">Signal</keyword>
<feature type="compositionally biased region" description="Polar residues" evidence="5">
    <location>
        <begin position="412"/>
        <end position="421"/>
    </location>
</feature>
<dbReference type="AlphaFoldDB" id="A0A4Q9M919"/>
<accession>A0A4Q9M919</accession>
<dbReference type="GO" id="GO:0071944">
    <property type="term" value="C:cell periphery"/>
    <property type="evidence" value="ECO:0007669"/>
    <property type="project" value="UniProtKB-ARBA"/>
</dbReference>
<feature type="chain" id="PRO_5020949780" description="REJ domain-containing protein" evidence="7">
    <location>
        <begin position="31"/>
        <end position="421"/>
    </location>
</feature>
<feature type="region of interest" description="Disordered" evidence="5">
    <location>
        <begin position="385"/>
        <end position="421"/>
    </location>
</feature>
<feature type="transmembrane region" description="Helical" evidence="6">
    <location>
        <begin position="218"/>
        <end position="241"/>
    </location>
</feature>
<dbReference type="PANTHER" id="PTHR15549">
    <property type="entry name" value="PAIRED IMMUNOGLOBULIN-LIKE TYPE 2 RECEPTOR"/>
    <property type="match status" value="1"/>
</dbReference>
<comment type="subcellular location">
    <subcellularLocation>
        <location evidence="1">Membrane</location>
        <topology evidence="1">Single-pass membrane protein</topology>
    </subcellularLocation>
</comment>